<keyword evidence="4 7" id="KW-0378">Hydrolase</keyword>
<name>D0MF29_RHOM4</name>
<comment type="subunit">
    <text evidence="7">Fourteen ClpP subunits assemble into 2 heptameric rings which stack back to back to give a disk-like structure with a central cavity, resembling the structure of eukaryotic proteasomes.</text>
</comment>
<accession>D0MF29</accession>
<dbReference type="Gene3D" id="3.90.226.10">
    <property type="entry name" value="2-enoyl-CoA Hydratase, Chain A, domain 1"/>
    <property type="match status" value="1"/>
</dbReference>
<dbReference type="HAMAP" id="MF_00444">
    <property type="entry name" value="ClpP"/>
    <property type="match status" value="1"/>
</dbReference>
<dbReference type="NCBIfam" id="TIGR00493">
    <property type="entry name" value="clpP"/>
    <property type="match status" value="1"/>
</dbReference>
<comment type="function">
    <text evidence="7 11">Cleaves peptides in various proteins in a process that requires ATP hydrolysis. Has a chymotrypsin-like activity. Plays a major role in the degradation of misfolded proteins.</text>
</comment>
<dbReference type="PRINTS" id="PR00127">
    <property type="entry name" value="CLPPROTEASEP"/>
</dbReference>
<proteinExistence type="inferred from homology"/>
<feature type="active site" evidence="8">
    <location>
        <position position="131"/>
    </location>
</feature>
<evidence type="ECO:0000256" key="9">
    <source>
        <dbReference type="PROSITE-ProRule" id="PRU10086"/>
    </source>
</evidence>
<dbReference type="PROSITE" id="PS00381">
    <property type="entry name" value="CLP_PROTEASE_SER"/>
    <property type="match status" value="1"/>
</dbReference>
<evidence type="ECO:0000256" key="8">
    <source>
        <dbReference type="PROSITE-ProRule" id="PRU10085"/>
    </source>
</evidence>
<dbReference type="GO" id="GO:0005737">
    <property type="term" value="C:cytoplasm"/>
    <property type="evidence" value="ECO:0007669"/>
    <property type="project" value="UniProtKB-SubCell"/>
</dbReference>
<dbReference type="KEGG" id="rmr:Rmar_2407"/>
<evidence type="ECO:0000256" key="10">
    <source>
        <dbReference type="RuleBase" id="RU000549"/>
    </source>
</evidence>
<dbReference type="MEROPS" id="S14.001"/>
<evidence type="ECO:0000256" key="4">
    <source>
        <dbReference type="ARBA" id="ARBA00022801"/>
    </source>
</evidence>
<dbReference type="EC" id="3.4.21.92" evidence="7 10"/>
<keyword evidence="14" id="KW-0812">Transmembrane</keyword>
<feature type="transmembrane region" description="Helical" evidence="14">
    <location>
        <begin position="121"/>
        <end position="141"/>
    </location>
</feature>
<organism evidence="15 16">
    <name type="scientific">Rhodothermus marinus (strain ATCC 43812 / DSM 4252 / R-10)</name>
    <name type="common">Rhodothermus obamensis</name>
    <dbReference type="NCBI Taxonomy" id="518766"/>
    <lineage>
        <taxon>Bacteria</taxon>
        <taxon>Pseudomonadati</taxon>
        <taxon>Rhodothermota</taxon>
        <taxon>Rhodothermia</taxon>
        <taxon>Rhodothermales</taxon>
        <taxon>Rhodothermaceae</taxon>
        <taxon>Rhodothermus</taxon>
    </lineage>
</organism>
<evidence type="ECO:0000256" key="1">
    <source>
        <dbReference type="ARBA" id="ARBA00007039"/>
    </source>
</evidence>
<dbReference type="EMBL" id="CP001807">
    <property type="protein sequence ID" value="ACY49285.1"/>
    <property type="molecule type" value="Genomic_DNA"/>
</dbReference>
<dbReference type="Proteomes" id="UP000002221">
    <property type="component" value="Chromosome"/>
</dbReference>
<dbReference type="CDD" id="cd07017">
    <property type="entry name" value="S14_ClpP_2"/>
    <property type="match status" value="1"/>
</dbReference>
<dbReference type="NCBIfam" id="NF001368">
    <property type="entry name" value="PRK00277.1"/>
    <property type="match status" value="1"/>
</dbReference>
<dbReference type="FunFam" id="3.90.226.10:FF:000001">
    <property type="entry name" value="ATP-dependent Clp protease proteolytic subunit"/>
    <property type="match status" value="1"/>
</dbReference>
<keyword evidence="3 7" id="KW-0645">Protease</keyword>
<feature type="region of interest" description="Disordered" evidence="13">
    <location>
        <begin position="226"/>
        <end position="252"/>
    </location>
</feature>
<dbReference type="PROSITE" id="PS00382">
    <property type="entry name" value="CLP_PROTEASE_HIS"/>
    <property type="match status" value="1"/>
</dbReference>
<dbReference type="InterPro" id="IPR029045">
    <property type="entry name" value="ClpP/crotonase-like_dom_sf"/>
</dbReference>
<comment type="similarity">
    <text evidence="1 7 12">Belongs to the peptidase S14 family.</text>
</comment>
<evidence type="ECO:0000256" key="12">
    <source>
        <dbReference type="RuleBase" id="RU003567"/>
    </source>
</evidence>
<evidence type="ECO:0000313" key="15">
    <source>
        <dbReference type="EMBL" id="ACY49285.1"/>
    </source>
</evidence>
<evidence type="ECO:0000256" key="13">
    <source>
        <dbReference type="SAM" id="MobiDB-lite"/>
    </source>
</evidence>
<dbReference type="GO" id="GO:0006515">
    <property type="term" value="P:protein quality control for misfolded or incompletely synthesized proteins"/>
    <property type="evidence" value="ECO:0007669"/>
    <property type="project" value="TreeGrafter"/>
</dbReference>
<evidence type="ECO:0000256" key="7">
    <source>
        <dbReference type="HAMAP-Rule" id="MF_00444"/>
    </source>
</evidence>
<dbReference type="eggNOG" id="COG0740">
    <property type="taxonomic scope" value="Bacteria"/>
</dbReference>
<feature type="active site" evidence="7 9">
    <location>
        <position position="156"/>
    </location>
</feature>
<dbReference type="SUPFAM" id="SSF52096">
    <property type="entry name" value="ClpP/crotonase"/>
    <property type="match status" value="1"/>
</dbReference>
<dbReference type="HOGENOM" id="CLU_058707_3_2_10"/>
<evidence type="ECO:0000256" key="2">
    <source>
        <dbReference type="ARBA" id="ARBA00022490"/>
    </source>
</evidence>
<dbReference type="GO" id="GO:0004252">
    <property type="term" value="F:serine-type endopeptidase activity"/>
    <property type="evidence" value="ECO:0007669"/>
    <property type="project" value="UniProtKB-UniRule"/>
</dbReference>
<comment type="catalytic activity">
    <reaction evidence="6 7 9">
        <text>Hydrolysis of proteins to small peptides in the presence of ATP and magnesium. alpha-casein is the usual test substrate. In the absence of ATP, only oligopeptides shorter than five residues are hydrolyzed (such as succinyl-Leu-Tyr-|-NHMec, and Leu-Tyr-Leu-|-Tyr-Trp, in which cleavage of the -Tyr-|-Leu- and -Tyr-|-Trp bonds also occurs).</text>
        <dbReference type="EC" id="3.4.21.92"/>
    </reaction>
</comment>
<dbReference type="GO" id="GO:0004176">
    <property type="term" value="F:ATP-dependent peptidase activity"/>
    <property type="evidence" value="ECO:0007669"/>
    <property type="project" value="InterPro"/>
</dbReference>
<comment type="subcellular location">
    <subcellularLocation>
        <location evidence="7">Cytoplasm</location>
    </subcellularLocation>
</comment>
<evidence type="ECO:0000256" key="14">
    <source>
        <dbReference type="SAM" id="Phobius"/>
    </source>
</evidence>
<keyword evidence="5 7" id="KW-0720">Serine protease</keyword>
<evidence type="ECO:0000256" key="5">
    <source>
        <dbReference type="ARBA" id="ARBA00022825"/>
    </source>
</evidence>
<dbReference type="InterPro" id="IPR001907">
    <property type="entry name" value="ClpP"/>
</dbReference>
<dbReference type="NCBIfam" id="NF009205">
    <property type="entry name" value="PRK12553.1"/>
    <property type="match status" value="1"/>
</dbReference>
<protein>
    <recommendedName>
        <fullName evidence="7 12">ATP-dependent Clp protease proteolytic subunit</fullName>
        <ecNumber evidence="7 10">3.4.21.92</ecNumber>
    </recommendedName>
    <alternativeName>
        <fullName evidence="7">Endopeptidase Clp</fullName>
    </alternativeName>
</protein>
<dbReference type="InterPro" id="IPR033135">
    <property type="entry name" value="ClpP_His_AS"/>
</dbReference>
<sequence>MSDRKLVEDFLKFSRSLTLPSGIYSGPFQQYPVGALVPIVIEQTTRGERAYDIFSRLLKERIVIIGTPINDQIANLVVAQLLWLASEDSERDINIYINSPGGSIDSGLAVYDTMQYVAPPVATICVGLAASMGAVLLAAGVKGKRAALPNSRIMIHQPWMSGVQGQATDIEIHAREILKMRERLNEILAYHTGQPKERIAQDVDRDFWLSAQEAKEYGLVDNVLTPRRGFFPSPDGQASSDKDRGKDKDKDA</sequence>
<evidence type="ECO:0000313" key="16">
    <source>
        <dbReference type="Proteomes" id="UP000002221"/>
    </source>
</evidence>
<keyword evidence="14" id="KW-1133">Transmembrane helix</keyword>
<dbReference type="GO" id="GO:0051117">
    <property type="term" value="F:ATPase binding"/>
    <property type="evidence" value="ECO:0007669"/>
    <property type="project" value="TreeGrafter"/>
</dbReference>
<dbReference type="OrthoDB" id="9802800at2"/>
<dbReference type="InterPro" id="IPR023562">
    <property type="entry name" value="ClpP/TepA"/>
</dbReference>
<keyword evidence="14" id="KW-0472">Membrane</keyword>
<gene>
    <name evidence="7" type="primary">clpP</name>
    <name evidence="15" type="ordered locus">Rmar_2407</name>
</gene>
<dbReference type="Pfam" id="PF00574">
    <property type="entry name" value="CLP_protease"/>
    <property type="match status" value="1"/>
</dbReference>
<dbReference type="PANTHER" id="PTHR10381:SF70">
    <property type="entry name" value="ATP-DEPENDENT CLP PROTEASE PROTEOLYTIC SUBUNIT"/>
    <property type="match status" value="1"/>
</dbReference>
<dbReference type="PANTHER" id="PTHR10381">
    <property type="entry name" value="ATP-DEPENDENT CLP PROTEASE PROTEOLYTIC SUBUNIT"/>
    <property type="match status" value="1"/>
</dbReference>
<dbReference type="GO" id="GO:0009368">
    <property type="term" value="C:endopeptidase Clp complex"/>
    <property type="evidence" value="ECO:0007669"/>
    <property type="project" value="TreeGrafter"/>
</dbReference>
<keyword evidence="16" id="KW-1185">Reference proteome</keyword>
<feature type="compositionally biased region" description="Basic and acidic residues" evidence="13">
    <location>
        <begin position="240"/>
        <end position="252"/>
    </location>
</feature>
<feature type="active site" description="Nucleophile" evidence="7">
    <location>
        <position position="131"/>
    </location>
</feature>
<evidence type="ECO:0000256" key="6">
    <source>
        <dbReference type="ARBA" id="ARBA00034021"/>
    </source>
</evidence>
<evidence type="ECO:0000256" key="3">
    <source>
        <dbReference type="ARBA" id="ARBA00022670"/>
    </source>
</evidence>
<reference evidence="15 16" key="1">
    <citation type="journal article" date="2009" name="Stand. Genomic Sci.">
        <title>Complete genome sequence of Rhodothermus marinus type strain (R-10).</title>
        <authorList>
            <person name="Nolan M."/>
            <person name="Tindall B.J."/>
            <person name="Pomrenke H."/>
            <person name="Lapidus A."/>
            <person name="Copeland A."/>
            <person name="Glavina Del Rio T."/>
            <person name="Lucas S."/>
            <person name="Chen F."/>
            <person name="Tice H."/>
            <person name="Cheng J.F."/>
            <person name="Saunders E."/>
            <person name="Han C."/>
            <person name="Bruce D."/>
            <person name="Goodwin L."/>
            <person name="Chain P."/>
            <person name="Pitluck S."/>
            <person name="Ovchinikova G."/>
            <person name="Pati A."/>
            <person name="Ivanova N."/>
            <person name="Mavromatis K."/>
            <person name="Chen A."/>
            <person name="Palaniappan K."/>
            <person name="Land M."/>
            <person name="Hauser L."/>
            <person name="Chang Y.J."/>
            <person name="Jeffries C.D."/>
            <person name="Brettin T."/>
            <person name="Goker M."/>
            <person name="Bristow J."/>
            <person name="Eisen J.A."/>
            <person name="Markowitz V."/>
            <person name="Hugenholtz P."/>
            <person name="Kyrpides N.C."/>
            <person name="Klenk H.P."/>
            <person name="Detter J.C."/>
        </authorList>
    </citation>
    <scope>NUCLEOTIDE SEQUENCE [LARGE SCALE GENOMIC DNA]</scope>
    <source>
        <strain evidence="16">ATCC 43812 / DSM 4252 / R-10</strain>
    </source>
</reference>
<dbReference type="RefSeq" id="WP_012844895.1">
    <property type="nucleotide sequence ID" value="NC_013501.1"/>
</dbReference>
<dbReference type="InterPro" id="IPR018215">
    <property type="entry name" value="ClpP_Ser_AS"/>
</dbReference>
<evidence type="ECO:0000256" key="11">
    <source>
        <dbReference type="RuleBase" id="RU000550"/>
    </source>
</evidence>
<dbReference type="AlphaFoldDB" id="D0MF29"/>
<keyword evidence="2 7" id="KW-0963">Cytoplasm</keyword>
<dbReference type="STRING" id="518766.Rmar_2407"/>